<feature type="region of interest" description="Disordered" evidence="1">
    <location>
        <begin position="1"/>
        <end position="32"/>
    </location>
</feature>
<evidence type="ECO:0000256" key="1">
    <source>
        <dbReference type="SAM" id="MobiDB-lite"/>
    </source>
</evidence>
<proteinExistence type="predicted"/>
<organism evidence="2 3">
    <name type="scientific">Panicum hallii var. hallii</name>
    <dbReference type="NCBI Taxonomy" id="1504633"/>
    <lineage>
        <taxon>Eukaryota</taxon>
        <taxon>Viridiplantae</taxon>
        <taxon>Streptophyta</taxon>
        <taxon>Embryophyta</taxon>
        <taxon>Tracheophyta</taxon>
        <taxon>Spermatophyta</taxon>
        <taxon>Magnoliopsida</taxon>
        <taxon>Liliopsida</taxon>
        <taxon>Poales</taxon>
        <taxon>Poaceae</taxon>
        <taxon>PACMAD clade</taxon>
        <taxon>Panicoideae</taxon>
        <taxon>Panicodae</taxon>
        <taxon>Paniceae</taxon>
        <taxon>Panicinae</taxon>
        <taxon>Panicum</taxon>
        <taxon>Panicum sect. Panicum</taxon>
    </lineage>
</organism>
<dbReference type="Gramene" id="PUZ44697">
    <property type="protein sequence ID" value="PUZ44697"/>
    <property type="gene ID" value="GQ55_8G129700"/>
</dbReference>
<evidence type="ECO:0000313" key="2">
    <source>
        <dbReference type="EMBL" id="PUZ44697.1"/>
    </source>
</evidence>
<keyword evidence="3" id="KW-1185">Reference proteome</keyword>
<gene>
    <name evidence="2" type="ORF">GQ55_8G129700</name>
</gene>
<dbReference type="EMBL" id="CM009756">
    <property type="protein sequence ID" value="PUZ44697.1"/>
    <property type="molecule type" value="Genomic_DNA"/>
</dbReference>
<accession>A0A2T7CMW7</accession>
<dbReference type="AlphaFoldDB" id="A0A2T7CMW7"/>
<dbReference type="Proteomes" id="UP000244336">
    <property type="component" value="Chromosome 8"/>
</dbReference>
<evidence type="ECO:0000313" key="3">
    <source>
        <dbReference type="Proteomes" id="UP000244336"/>
    </source>
</evidence>
<protein>
    <submittedName>
        <fullName evidence="2">Uncharacterized protein</fullName>
    </submittedName>
</protein>
<sequence>MRGEARSARRSARGKENASAPIAAAVATGQPRARGICAPREIGLAPALIAESGRARSSRRGGEG</sequence>
<name>A0A2T7CMW7_9POAL</name>
<reference evidence="2 3" key="1">
    <citation type="submission" date="2018-04" db="EMBL/GenBank/DDBJ databases">
        <title>WGS assembly of Panicum hallii var. hallii HAL2.</title>
        <authorList>
            <person name="Lovell J."/>
            <person name="Jenkins J."/>
            <person name="Lowry D."/>
            <person name="Mamidi S."/>
            <person name="Sreedasyam A."/>
            <person name="Weng X."/>
            <person name="Barry K."/>
            <person name="Bonette J."/>
            <person name="Campitelli B."/>
            <person name="Daum C."/>
            <person name="Gordon S."/>
            <person name="Gould B."/>
            <person name="Lipzen A."/>
            <person name="MacQueen A."/>
            <person name="Palacio-Mejia J."/>
            <person name="Plott C."/>
            <person name="Shakirov E."/>
            <person name="Shu S."/>
            <person name="Yoshinaga Y."/>
            <person name="Zane M."/>
            <person name="Rokhsar D."/>
            <person name="Grimwood J."/>
            <person name="Schmutz J."/>
            <person name="Juenger T."/>
        </authorList>
    </citation>
    <scope>NUCLEOTIDE SEQUENCE [LARGE SCALE GENOMIC DNA]</scope>
    <source>
        <strain evidence="3">cv. HAL2</strain>
    </source>
</reference>